<gene>
    <name evidence="1" type="ORF">HUR95_00180</name>
</gene>
<dbReference type="Proteomes" id="UP000825179">
    <property type="component" value="Chromosome"/>
</dbReference>
<evidence type="ECO:0000313" key="1">
    <source>
        <dbReference type="EMBL" id="QZT33904.1"/>
    </source>
</evidence>
<reference evidence="1 2" key="1">
    <citation type="journal article" date="2020" name="Extremophiles">
        <title>Genomic analysis of Caldalkalibacillus thermarum TA2.A1 reveals aerobic alkaliphilic metabolism and evolutionary hallmarks linking alkaliphilic bacteria and plant life.</title>
        <authorList>
            <person name="de Jong S.I."/>
            <person name="van den Broek M.A."/>
            <person name="Merkel A.Y."/>
            <person name="de la Torre Cortes P."/>
            <person name="Kalamorz F."/>
            <person name="Cook G.M."/>
            <person name="van Loosdrecht M.C.M."/>
            <person name="McMillan D.G.G."/>
        </authorList>
    </citation>
    <scope>NUCLEOTIDE SEQUENCE [LARGE SCALE GENOMIC DNA]</scope>
    <source>
        <strain evidence="1 2">TA2.A1</strain>
    </source>
</reference>
<organism evidence="1 2">
    <name type="scientific">Caldalkalibacillus thermarum (strain TA2.A1)</name>
    <dbReference type="NCBI Taxonomy" id="986075"/>
    <lineage>
        <taxon>Bacteria</taxon>
        <taxon>Bacillati</taxon>
        <taxon>Bacillota</taxon>
        <taxon>Bacilli</taxon>
        <taxon>Bacillales</taxon>
        <taxon>Bacillaceae</taxon>
        <taxon>Caldalkalibacillus</taxon>
    </lineage>
</organism>
<proteinExistence type="predicted"/>
<protein>
    <submittedName>
        <fullName evidence="1">Uncharacterized protein</fullName>
    </submittedName>
</protein>
<dbReference type="AlphaFoldDB" id="A0A8X8I943"/>
<keyword evidence="2" id="KW-1185">Reference proteome</keyword>
<dbReference type="EMBL" id="CP082237">
    <property type="protein sequence ID" value="QZT33904.1"/>
    <property type="molecule type" value="Genomic_DNA"/>
</dbReference>
<dbReference type="KEGG" id="cthu:HUR95_00180"/>
<accession>A0A8X8I943</accession>
<evidence type="ECO:0000313" key="2">
    <source>
        <dbReference type="Proteomes" id="UP000825179"/>
    </source>
</evidence>
<dbReference type="RefSeq" id="WP_222822817.1">
    <property type="nucleotide sequence ID" value="NZ_CP082237.1"/>
</dbReference>
<name>A0A8X8I943_CALTT</name>
<sequence length="56" mass="6442">MLIRLLLKHPGYPLEDLVTHEFPLEAYQEAIKANAERGAYQSVKTVFRIFDPSVPE</sequence>